<comment type="caution">
    <text evidence="1">The sequence shown here is derived from an EMBL/GenBank/DDBJ whole genome shotgun (WGS) entry which is preliminary data.</text>
</comment>
<dbReference type="RefSeq" id="WP_323220195.1">
    <property type="nucleotide sequence ID" value="NZ_JAYGHT010000001.1"/>
</dbReference>
<protein>
    <submittedName>
        <fullName evidence="1">Uncharacterized protein</fullName>
    </submittedName>
</protein>
<gene>
    <name evidence="1" type="ORF">VB854_00605</name>
</gene>
<proteinExistence type="predicted"/>
<evidence type="ECO:0000313" key="2">
    <source>
        <dbReference type="Proteomes" id="UP001301728"/>
    </source>
</evidence>
<keyword evidence="2" id="KW-1185">Reference proteome</keyword>
<dbReference type="EMBL" id="JAYGHT010000001">
    <property type="protein sequence ID" value="MEA5517440.1"/>
    <property type="molecule type" value="Genomic_DNA"/>
</dbReference>
<sequence length="126" mass="14079">MVILTSQEIAQFRSQLSEYPQALEALDTIEDCEGDIEDAAISLAIQVGQTPTTSENWLDGVAKRYRVTICNQEYREELLQGNISKMVGHLIAQNTCPQLLVTPVVIYAIKTGIQQFCEPLEYKLSS</sequence>
<name>A0ABU5TRU6_9CYAN</name>
<dbReference type="Proteomes" id="UP001301728">
    <property type="component" value="Unassembled WGS sequence"/>
</dbReference>
<evidence type="ECO:0000313" key="1">
    <source>
        <dbReference type="EMBL" id="MEA5517440.1"/>
    </source>
</evidence>
<accession>A0ABU5TRU6</accession>
<organism evidence="1 2">
    <name type="scientific">Limnoraphis robusta CCNP1315</name>
    <dbReference type="NCBI Taxonomy" id="3110306"/>
    <lineage>
        <taxon>Bacteria</taxon>
        <taxon>Bacillati</taxon>
        <taxon>Cyanobacteriota</taxon>
        <taxon>Cyanophyceae</taxon>
        <taxon>Oscillatoriophycideae</taxon>
        <taxon>Oscillatoriales</taxon>
        <taxon>Sirenicapillariaceae</taxon>
        <taxon>Limnoraphis</taxon>
    </lineage>
</organism>
<reference evidence="1 2" key="1">
    <citation type="submission" date="2023-12" db="EMBL/GenBank/DDBJ databases">
        <title>Baltic Sea Cyanobacteria.</title>
        <authorList>
            <person name="Delbaje E."/>
            <person name="Fewer D.P."/>
            <person name="Shishido T.K."/>
        </authorList>
    </citation>
    <scope>NUCLEOTIDE SEQUENCE [LARGE SCALE GENOMIC DNA]</scope>
    <source>
        <strain evidence="1 2">CCNP 1315</strain>
    </source>
</reference>